<dbReference type="Gene3D" id="2.30.42.10">
    <property type="match status" value="1"/>
</dbReference>
<sequence>MSTVAFVGYGLESISSSRSHRLNYRQSQTHCAVNNQSSRSSIYRCGKNNRVASKLQMTSTPSSSSKGPTVSVKVNKPVGLVLEEMKSGAVLVSSVTETGNASKSETKILRGDWLIEVKDESGTVTELRKAGLEKALESIQSSPGDSIEMVFERQELVEDGYNPGFDKKKMDPQMQNRLKKEISAPYRQNWILVIVAIVAVLVISSKVLVF</sequence>
<keyword evidence="1" id="KW-0472">Membrane</keyword>
<dbReference type="InterPro" id="IPR036034">
    <property type="entry name" value="PDZ_sf"/>
</dbReference>
<name>A0A7S0ZGI9_9RHOD</name>
<evidence type="ECO:0000259" key="2">
    <source>
        <dbReference type="PROSITE" id="PS50106"/>
    </source>
</evidence>
<keyword evidence="1" id="KW-0812">Transmembrane</keyword>
<organism evidence="3">
    <name type="scientific">Timspurckia oligopyrenoides</name>
    <dbReference type="NCBI Taxonomy" id="708627"/>
    <lineage>
        <taxon>Eukaryota</taxon>
        <taxon>Rhodophyta</taxon>
        <taxon>Bangiophyceae</taxon>
        <taxon>Porphyridiales</taxon>
        <taxon>Porphyridiaceae</taxon>
        <taxon>Timspurckia</taxon>
    </lineage>
</organism>
<keyword evidence="1" id="KW-1133">Transmembrane helix</keyword>
<accession>A0A7S0ZGI9</accession>
<dbReference type="EMBL" id="HBFP01007505">
    <property type="protein sequence ID" value="CAD8820999.1"/>
    <property type="molecule type" value="Transcribed_RNA"/>
</dbReference>
<dbReference type="PROSITE" id="PS50106">
    <property type="entry name" value="PDZ"/>
    <property type="match status" value="1"/>
</dbReference>
<feature type="transmembrane region" description="Helical" evidence="1">
    <location>
        <begin position="190"/>
        <end position="209"/>
    </location>
</feature>
<protein>
    <recommendedName>
        <fullName evidence="2">PDZ domain-containing protein</fullName>
    </recommendedName>
</protein>
<dbReference type="AlphaFoldDB" id="A0A7S0ZGI9"/>
<gene>
    <name evidence="3" type="ORF">TOLI1172_LOCUS5394</name>
</gene>
<dbReference type="SMART" id="SM00228">
    <property type="entry name" value="PDZ"/>
    <property type="match status" value="1"/>
</dbReference>
<dbReference type="InterPro" id="IPR001478">
    <property type="entry name" value="PDZ"/>
</dbReference>
<evidence type="ECO:0000313" key="3">
    <source>
        <dbReference type="EMBL" id="CAD8820999.1"/>
    </source>
</evidence>
<feature type="domain" description="PDZ" evidence="2">
    <location>
        <begin position="78"/>
        <end position="154"/>
    </location>
</feature>
<proteinExistence type="predicted"/>
<reference evidence="3" key="1">
    <citation type="submission" date="2021-01" db="EMBL/GenBank/DDBJ databases">
        <authorList>
            <person name="Corre E."/>
            <person name="Pelletier E."/>
            <person name="Niang G."/>
            <person name="Scheremetjew M."/>
            <person name="Finn R."/>
            <person name="Kale V."/>
            <person name="Holt S."/>
            <person name="Cochrane G."/>
            <person name="Meng A."/>
            <person name="Brown T."/>
            <person name="Cohen L."/>
        </authorList>
    </citation>
    <scope>NUCLEOTIDE SEQUENCE</scope>
    <source>
        <strain evidence="3">CCMP3278</strain>
    </source>
</reference>
<evidence type="ECO:0000256" key="1">
    <source>
        <dbReference type="SAM" id="Phobius"/>
    </source>
</evidence>